<dbReference type="PANTHER" id="PTHR23159:SF31">
    <property type="entry name" value="CENTROSOME-ASSOCIATED PROTEIN CEP250 ISOFORM X1"/>
    <property type="match status" value="1"/>
</dbReference>
<dbReference type="EMBL" id="KN817735">
    <property type="protein sequence ID" value="KJA13511.1"/>
    <property type="molecule type" value="Genomic_DNA"/>
</dbReference>
<feature type="region of interest" description="Disordered" evidence="2">
    <location>
        <begin position="57"/>
        <end position="84"/>
    </location>
</feature>
<dbReference type="PANTHER" id="PTHR23159">
    <property type="entry name" value="CENTROSOMAL PROTEIN 2"/>
    <property type="match status" value="1"/>
</dbReference>
<accession>A0A0D2NA77</accession>
<dbReference type="OMA" id="CCATRIM"/>
<sequence length="749" mass="82672">MSTLFSVAKFLGKSRREHSARRVASVASLAAEKDKDTPALRSLATSKLSTVVVTADAALRQSPSPGNTDVHMPGRHSPAPRSTRADSIDAVLSSDNESMLSFYGTPLMEEASVVPKLVRRGEGKEEAADEPGYAMVSPPKVGASEEWTQLDINHKADETAAAVGAAVQQERARGAAELAAAVKKHEEELKNVTEERSRAAAEMEAARRKHKEELQIIAHERQSAAADLEAAARRHEEELQRAVEAQDRAQDHAREAEAELRIAQDELLIKARAITELVDDVSRLSEQIDLLEAQKMQLQVDLESAQFSSAAEADRLQGVISIERTQNENKVAALSAQVTHLEDKITEQDERITKLEDEVSEGQEEAREVYAQNYELETQLLHHEESAAEAKKDDETKDIQISILENNNAHVAAQLVDVQNSLTAMERQNRMLIDQLRQQSSEMSATKGLRRPPAALTDRTGRMIGVAGSNRLDSAVRVIKMLNDEIYQTAASMTDQLESISTGISARFVAGDERRTALAANLKSVLGTELVRSLARRAPALAADDSTFLIQVQTALQGCLIASCMRIITSWYPTEWEYGTFLVALFERIRGSDGVEKALQWRKTALKNCVPPANLNDKILALFVEEITKVLALCGWKKEGKLSELIERFAPKLSEIATQAVRLNKWTAAGVFGETECIIAEPGIIFDSNQMANDDDFRRTDRRRSTRHVPPNEQVICTVGLGIQLARNVDEEEDQLLLKPKVVLYGAIF</sequence>
<keyword evidence="4" id="KW-1185">Reference proteome</keyword>
<organism evidence="3 4">
    <name type="scientific">Hypholoma sublateritium (strain FD-334 SS-4)</name>
    <dbReference type="NCBI Taxonomy" id="945553"/>
    <lineage>
        <taxon>Eukaryota</taxon>
        <taxon>Fungi</taxon>
        <taxon>Dikarya</taxon>
        <taxon>Basidiomycota</taxon>
        <taxon>Agaricomycotina</taxon>
        <taxon>Agaricomycetes</taxon>
        <taxon>Agaricomycetidae</taxon>
        <taxon>Agaricales</taxon>
        <taxon>Agaricineae</taxon>
        <taxon>Strophariaceae</taxon>
        <taxon>Hypholoma</taxon>
    </lineage>
</organism>
<dbReference type="AlphaFoldDB" id="A0A0D2NA77"/>
<gene>
    <name evidence="3" type="ORF">HYPSUDRAFT_49804</name>
</gene>
<reference evidence="4" key="1">
    <citation type="submission" date="2014-04" db="EMBL/GenBank/DDBJ databases">
        <title>Evolutionary Origins and Diversification of the Mycorrhizal Mutualists.</title>
        <authorList>
            <consortium name="DOE Joint Genome Institute"/>
            <consortium name="Mycorrhizal Genomics Consortium"/>
            <person name="Kohler A."/>
            <person name="Kuo A."/>
            <person name="Nagy L.G."/>
            <person name="Floudas D."/>
            <person name="Copeland A."/>
            <person name="Barry K.W."/>
            <person name="Cichocki N."/>
            <person name="Veneault-Fourrey C."/>
            <person name="LaButti K."/>
            <person name="Lindquist E.A."/>
            <person name="Lipzen A."/>
            <person name="Lundell T."/>
            <person name="Morin E."/>
            <person name="Murat C."/>
            <person name="Riley R."/>
            <person name="Ohm R."/>
            <person name="Sun H."/>
            <person name="Tunlid A."/>
            <person name="Henrissat B."/>
            <person name="Grigoriev I.V."/>
            <person name="Hibbett D.S."/>
            <person name="Martin F."/>
        </authorList>
    </citation>
    <scope>NUCLEOTIDE SEQUENCE [LARGE SCALE GENOMIC DNA]</scope>
    <source>
        <strain evidence="4">FD-334 SS-4</strain>
    </source>
</reference>
<evidence type="ECO:0000256" key="1">
    <source>
        <dbReference type="SAM" id="Coils"/>
    </source>
</evidence>
<dbReference type="Proteomes" id="UP000054270">
    <property type="component" value="Unassembled WGS sequence"/>
</dbReference>
<evidence type="ECO:0000313" key="4">
    <source>
        <dbReference type="Proteomes" id="UP000054270"/>
    </source>
</evidence>
<protein>
    <submittedName>
        <fullName evidence="3">Uncharacterized protein</fullName>
    </submittedName>
</protein>
<keyword evidence="1" id="KW-0175">Coiled coil</keyword>
<feature type="coiled-coil region" evidence="1">
    <location>
        <begin position="175"/>
        <end position="372"/>
    </location>
</feature>
<dbReference type="OrthoDB" id="3147752at2759"/>
<evidence type="ECO:0000313" key="3">
    <source>
        <dbReference type="EMBL" id="KJA13511.1"/>
    </source>
</evidence>
<name>A0A0D2NA77_HYPSF</name>
<evidence type="ECO:0000256" key="2">
    <source>
        <dbReference type="SAM" id="MobiDB-lite"/>
    </source>
</evidence>
<proteinExistence type="predicted"/>